<feature type="coiled-coil region" evidence="7">
    <location>
        <begin position="668"/>
        <end position="695"/>
    </location>
</feature>
<keyword evidence="4" id="KW-0804">Transcription</keyword>
<dbReference type="Proteomes" id="UP000002358">
    <property type="component" value="Unassembled WGS sequence"/>
</dbReference>
<dbReference type="FunCoup" id="A0A7M7T8A0">
    <property type="interactions" value="1240"/>
</dbReference>
<keyword evidence="3" id="KW-0805">Transcription regulation</keyword>
<evidence type="ECO:0000256" key="1">
    <source>
        <dbReference type="ARBA" id="ARBA00004123"/>
    </source>
</evidence>
<dbReference type="GeneID" id="100679502"/>
<accession>A0A7M7T8A0</accession>
<evidence type="ECO:0000256" key="7">
    <source>
        <dbReference type="SAM" id="Coils"/>
    </source>
</evidence>
<dbReference type="EnsemblMetazoa" id="XM_031926028">
    <property type="protein sequence ID" value="XP_031781888"/>
    <property type="gene ID" value="LOC100679502"/>
</dbReference>
<comment type="subcellular location">
    <subcellularLocation>
        <location evidence="1">Nucleus</location>
    </subcellularLocation>
</comment>
<feature type="compositionally biased region" description="Polar residues" evidence="8">
    <location>
        <begin position="416"/>
        <end position="432"/>
    </location>
</feature>
<sequence length="758" mass="86379">MAALVAGVQYGLSSHSNFHENKSLIFVKLTDSAQRAIEDYLRNRVRKYTTINNFSCKHIQHLHMFFVLCTKFYIVICQYQLCFSFCEGKINQNPTIQFLGNEGKLSFPSTKSSHGNFTFSLSSNQDIEGPQGGFECVQQTGPKNLQSLGTLPCKMRIQANDDVYETTRHRMHVAEENNKNKCTRVIKANEPIGRKVKVKGSVRAVPPSSNTTLGIMPKHREPSVLTTSNQTFKSTPSQKTVLNHLPAHRSPTETQKKLTDVMRRPLKERLIHLLALRPFKRPELYDRITREGIREKEKNVIATVLKQIAFMRDNTYHLHRCVWNDVQEDWPFYTDQEKAMLKRRKPQNLTPPGSSDGGSSGSGQSPNSTHPGSPSTIAAPPSTLLGPKRPGYYQGNDGLPTKRQRISHYRKPDSVYASNVDNTRSNVSSSIGSCLDKKQQRPQKFQHQPQIQSHLQQPNSYVSIKSDLISSSDSDDVNTKIVNKIIKPLDLPPTTTPSHIVHNQSNPSDYQYLQPKPQQEKRLYHDLPKDNKQSIKNIEDENSDTSLIEFETINVGNVNAPIHISTETITPDAQVDKEKEMEQYSESEMCLPFESSSNDKSLNNLANSTVEENFLSFSTSSCNQISRVPSESFQNTENPDYLTCYTKISSAEQRTRYKVDFYAGFKEYRKLLVQVVKIKEQFIQLEEELKNKQNTGNIEGIEAIEHQIRQEYAKRKSVYARYYYLHDKLGHIKKLVSDYDAQIDATSVSNLKTYSMFC</sequence>
<proteinExistence type="inferred from homology"/>
<keyword evidence="11" id="KW-1185">Reference proteome</keyword>
<dbReference type="GO" id="GO:0042795">
    <property type="term" value="P:snRNA transcription by RNA polymerase II"/>
    <property type="evidence" value="ECO:0007669"/>
    <property type="project" value="TreeGrafter"/>
</dbReference>
<evidence type="ECO:0000256" key="4">
    <source>
        <dbReference type="ARBA" id="ARBA00023163"/>
    </source>
</evidence>
<dbReference type="CTD" id="40171"/>
<dbReference type="Gene3D" id="6.10.140.340">
    <property type="match status" value="1"/>
</dbReference>
<dbReference type="SUPFAM" id="SSF46785">
    <property type="entry name" value="Winged helix' DNA-binding domain"/>
    <property type="match status" value="1"/>
</dbReference>
<dbReference type="Gene3D" id="1.10.10.2670">
    <property type="entry name" value="E3 ubiquitin-protein ligase"/>
    <property type="match status" value="1"/>
</dbReference>
<evidence type="ECO:0000256" key="2">
    <source>
        <dbReference type="ARBA" id="ARBA00009171"/>
    </source>
</evidence>
<dbReference type="PROSITE" id="PS51980">
    <property type="entry name" value="OCEL"/>
    <property type="match status" value="1"/>
</dbReference>
<dbReference type="GO" id="GO:0006368">
    <property type="term" value="P:transcription elongation by RNA polymerase II"/>
    <property type="evidence" value="ECO:0007669"/>
    <property type="project" value="InterPro"/>
</dbReference>
<dbReference type="KEGG" id="nvi:100679502"/>
<dbReference type="InterPro" id="IPR031176">
    <property type="entry name" value="ELL/occludin"/>
</dbReference>
<feature type="compositionally biased region" description="Low complexity" evidence="8">
    <location>
        <begin position="442"/>
        <end position="458"/>
    </location>
</feature>
<keyword evidence="7" id="KW-0175">Coiled coil</keyword>
<dbReference type="GO" id="GO:0008023">
    <property type="term" value="C:transcription elongation factor complex"/>
    <property type="evidence" value="ECO:0007669"/>
    <property type="project" value="InterPro"/>
</dbReference>
<dbReference type="SUPFAM" id="SSF144292">
    <property type="entry name" value="occludin/ELL-like"/>
    <property type="match status" value="1"/>
</dbReference>
<evidence type="ECO:0000256" key="8">
    <source>
        <dbReference type="SAM" id="MobiDB-lite"/>
    </source>
</evidence>
<dbReference type="SMR" id="A0A7M7T8A0"/>
<dbReference type="InterPro" id="IPR042065">
    <property type="entry name" value="E3_ELL-like"/>
</dbReference>
<dbReference type="RefSeq" id="XP_031781888.1">
    <property type="nucleotide sequence ID" value="XM_031926028.2"/>
</dbReference>
<organism evidence="10 11">
    <name type="scientific">Nasonia vitripennis</name>
    <name type="common">Parasitic wasp</name>
    <dbReference type="NCBI Taxonomy" id="7425"/>
    <lineage>
        <taxon>Eukaryota</taxon>
        <taxon>Metazoa</taxon>
        <taxon>Ecdysozoa</taxon>
        <taxon>Arthropoda</taxon>
        <taxon>Hexapoda</taxon>
        <taxon>Insecta</taxon>
        <taxon>Pterygota</taxon>
        <taxon>Neoptera</taxon>
        <taxon>Endopterygota</taxon>
        <taxon>Hymenoptera</taxon>
        <taxon>Apocrita</taxon>
        <taxon>Proctotrupomorpha</taxon>
        <taxon>Chalcidoidea</taxon>
        <taxon>Pteromalidae</taxon>
        <taxon>Pteromalinae</taxon>
        <taxon>Nasonia</taxon>
    </lineage>
</organism>
<feature type="domain" description="OCEL" evidence="9">
    <location>
        <begin position="639"/>
        <end position="744"/>
    </location>
</feature>
<dbReference type="InterPro" id="IPR036390">
    <property type="entry name" value="WH_DNA-bd_sf"/>
</dbReference>
<dbReference type="InterPro" id="IPR010844">
    <property type="entry name" value="Occludin_ELL"/>
</dbReference>
<dbReference type="Pfam" id="PF07303">
    <property type="entry name" value="Occludin_ELL"/>
    <property type="match status" value="1"/>
</dbReference>
<name>A0A7M7T8A0_NASVI</name>
<feature type="region of interest" description="Disordered" evidence="8">
    <location>
        <begin position="341"/>
        <end position="458"/>
    </location>
</feature>
<evidence type="ECO:0000313" key="10">
    <source>
        <dbReference type="EnsemblMetazoa" id="XP_031781888"/>
    </source>
</evidence>
<protein>
    <recommendedName>
        <fullName evidence="9">OCEL domain-containing protein</fullName>
    </recommendedName>
</protein>
<keyword evidence="5" id="KW-0539">Nucleus</keyword>
<dbReference type="PANTHER" id="PTHR23288:SF17">
    <property type="entry name" value="RNA POLYMERASE II ELONGATION FACTOR ELL"/>
    <property type="match status" value="1"/>
</dbReference>
<evidence type="ECO:0000256" key="6">
    <source>
        <dbReference type="PROSITE-ProRule" id="PRU01324"/>
    </source>
</evidence>
<dbReference type="OrthoDB" id="6284217at2759"/>
<reference evidence="10" key="1">
    <citation type="submission" date="2021-01" db="UniProtKB">
        <authorList>
            <consortium name="EnsemblMetazoa"/>
        </authorList>
    </citation>
    <scope>IDENTIFICATION</scope>
</reference>
<dbReference type="PANTHER" id="PTHR23288">
    <property type="entry name" value="OCCLUDIN AND RNA POLYMERASE II ELONGATION FACTOR ELL"/>
    <property type="match status" value="1"/>
</dbReference>
<evidence type="ECO:0000256" key="5">
    <source>
        <dbReference type="ARBA" id="ARBA00023242"/>
    </source>
</evidence>
<evidence type="ECO:0000313" key="11">
    <source>
        <dbReference type="Proteomes" id="UP000002358"/>
    </source>
</evidence>
<dbReference type="InterPro" id="IPR019464">
    <property type="entry name" value="ELL_N"/>
</dbReference>
<dbReference type="InParanoid" id="A0A7M7T8A0"/>
<dbReference type="GO" id="GO:0032968">
    <property type="term" value="P:positive regulation of transcription elongation by RNA polymerase II"/>
    <property type="evidence" value="ECO:0007669"/>
    <property type="project" value="TreeGrafter"/>
</dbReference>
<dbReference type="Pfam" id="PF10390">
    <property type="entry name" value="ELL"/>
    <property type="match status" value="2"/>
</dbReference>
<comment type="similarity">
    <text evidence="2 6">Belongs to the ELL/occludin family.</text>
</comment>
<dbReference type="GO" id="GO:0000987">
    <property type="term" value="F:cis-regulatory region sequence-specific DNA binding"/>
    <property type="evidence" value="ECO:0007669"/>
    <property type="project" value="TreeGrafter"/>
</dbReference>
<evidence type="ECO:0000259" key="9">
    <source>
        <dbReference type="PROSITE" id="PS51980"/>
    </source>
</evidence>
<evidence type="ECO:0000256" key="3">
    <source>
        <dbReference type="ARBA" id="ARBA00023015"/>
    </source>
</evidence>
<dbReference type="AlphaFoldDB" id="A0A7M7T8A0"/>